<evidence type="ECO:0000313" key="1">
    <source>
        <dbReference type="EMBL" id="CAH0493323.1"/>
    </source>
</evidence>
<sequence length="74" mass="8131">MVLNDNIEAKLVAHMRDAMLIEPTQGVLDASSHNYPPHGKFFIEINLGVGSEKPQVLSSDLTHKNVTINAGYRS</sequence>
<evidence type="ECO:0000313" key="4">
    <source>
        <dbReference type="Proteomes" id="UP001159659"/>
    </source>
</evidence>
<dbReference type="Proteomes" id="UP001157938">
    <property type="component" value="Unassembled WGS sequence"/>
</dbReference>
<reference evidence="2" key="2">
    <citation type="submission" date="2022-12" db="EMBL/GenBank/DDBJ databases">
        <authorList>
            <person name="Webb A."/>
        </authorList>
    </citation>
    <scope>NUCLEOTIDE SEQUENCE</scope>
    <source>
        <strain evidence="2">Pf2</strain>
    </source>
</reference>
<dbReference type="Gene3D" id="3.10.20.340">
    <property type="entry name" value="ArgJ beta chain, C-terminal domain"/>
    <property type="match status" value="1"/>
</dbReference>
<evidence type="ECO:0000313" key="2">
    <source>
        <dbReference type="EMBL" id="CAI5715301.1"/>
    </source>
</evidence>
<dbReference type="InterPro" id="IPR042195">
    <property type="entry name" value="ArgJ_beta_C"/>
</dbReference>
<dbReference type="EMBL" id="CAKLBC010001710">
    <property type="protein sequence ID" value="CAH0493323.1"/>
    <property type="molecule type" value="Genomic_DNA"/>
</dbReference>
<reference evidence="1 3" key="1">
    <citation type="submission" date="2021-11" db="EMBL/GenBank/DDBJ databases">
        <authorList>
            <person name="Islam A."/>
            <person name="Islam S."/>
            <person name="Flora M.S."/>
            <person name="Rahman M."/>
            <person name="Ziaur R.M."/>
            <person name="Epstein J.H."/>
            <person name="Hassan M."/>
            <person name="Klassen M."/>
            <person name="Woodard K."/>
            <person name="Webb A."/>
            <person name="Webby R.J."/>
            <person name="El Zowalaty M.E."/>
        </authorList>
    </citation>
    <scope>NUCLEOTIDE SEQUENCE [LARGE SCALE GENOMIC DNA]</scope>
    <source>
        <strain evidence="1">Pf1</strain>
    </source>
</reference>
<keyword evidence="3" id="KW-1185">Reference proteome</keyword>
<protein>
    <submittedName>
        <fullName evidence="2">Uncharacterized protein</fullName>
    </submittedName>
</protein>
<comment type="caution">
    <text evidence="2">The sequence shown here is derived from an EMBL/GenBank/DDBJ whole genome shotgun (WGS) entry which is preliminary data.</text>
</comment>
<name>A0AAV0TAF3_9STRA</name>
<gene>
    <name evidence="1" type="ORF">PFR001_LOCUS8469</name>
    <name evidence="2" type="ORF">PFR002_LOCUS3072</name>
</gene>
<evidence type="ECO:0000313" key="3">
    <source>
        <dbReference type="Proteomes" id="UP001157938"/>
    </source>
</evidence>
<proteinExistence type="predicted"/>
<organism evidence="2 4">
    <name type="scientific">Peronospora farinosa</name>
    <dbReference type="NCBI Taxonomy" id="134698"/>
    <lineage>
        <taxon>Eukaryota</taxon>
        <taxon>Sar</taxon>
        <taxon>Stramenopiles</taxon>
        <taxon>Oomycota</taxon>
        <taxon>Peronosporomycetes</taxon>
        <taxon>Peronosporales</taxon>
        <taxon>Peronosporaceae</taxon>
        <taxon>Peronospora</taxon>
    </lineage>
</organism>
<dbReference type="EMBL" id="CANTFK010000366">
    <property type="protein sequence ID" value="CAI5715301.1"/>
    <property type="molecule type" value="Genomic_DNA"/>
</dbReference>
<dbReference type="Proteomes" id="UP001159659">
    <property type="component" value="Unassembled WGS sequence"/>
</dbReference>
<accession>A0AAV0TAF3</accession>
<dbReference type="AlphaFoldDB" id="A0AAV0TAF3"/>